<feature type="transmembrane region" description="Helical" evidence="2">
    <location>
        <begin position="452"/>
        <end position="477"/>
    </location>
</feature>
<proteinExistence type="predicted"/>
<reference evidence="4" key="2">
    <citation type="submission" date="2015-01" db="EMBL/GenBank/DDBJ databases">
        <title>Evolutionary Origins and Diversification of the Mycorrhizal Mutualists.</title>
        <authorList>
            <consortium name="DOE Joint Genome Institute"/>
            <consortium name="Mycorrhizal Genomics Consortium"/>
            <person name="Kohler A."/>
            <person name="Kuo A."/>
            <person name="Nagy L.G."/>
            <person name="Floudas D."/>
            <person name="Copeland A."/>
            <person name="Barry K.W."/>
            <person name="Cichocki N."/>
            <person name="Veneault-Fourrey C."/>
            <person name="LaButti K."/>
            <person name="Lindquist E.A."/>
            <person name="Lipzen A."/>
            <person name="Lundell T."/>
            <person name="Morin E."/>
            <person name="Murat C."/>
            <person name="Riley R."/>
            <person name="Ohm R."/>
            <person name="Sun H."/>
            <person name="Tunlid A."/>
            <person name="Henrissat B."/>
            <person name="Grigoriev I.V."/>
            <person name="Hibbett D.S."/>
            <person name="Martin F."/>
        </authorList>
    </citation>
    <scope>NUCLEOTIDE SEQUENCE [LARGE SCALE GENOMIC DNA]</scope>
    <source>
        <strain evidence="4">MAFF 305830</strain>
    </source>
</reference>
<evidence type="ECO:0000313" key="4">
    <source>
        <dbReference type="Proteomes" id="UP000054097"/>
    </source>
</evidence>
<feature type="transmembrane region" description="Helical" evidence="2">
    <location>
        <begin position="428"/>
        <end position="446"/>
    </location>
</feature>
<feature type="region of interest" description="Disordered" evidence="1">
    <location>
        <begin position="1"/>
        <end position="56"/>
    </location>
</feature>
<dbReference type="AlphaFoldDB" id="A0A0C3BF09"/>
<evidence type="ECO:0000256" key="1">
    <source>
        <dbReference type="SAM" id="MobiDB-lite"/>
    </source>
</evidence>
<evidence type="ECO:0000256" key="2">
    <source>
        <dbReference type="SAM" id="Phobius"/>
    </source>
</evidence>
<feature type="compositionally biased region" description="Polar residues" evidence="1">
    <location>
        <begin position="1"/>
        <end position="12"/>
    </location>
</feature>
<feature type="transmembrane region" description="Helical" evidence="2">
    <location>
        <begin position="98"/>
        <end position="119"/>
    </location>
</feature>
<keyword evidence="2" id="KW-0812">Transmembrane</keyword>
<keyword evidence="2" id="KW-1133">Transmembrane helix</keyword>
<keyword evidence="4" id="KW-1185">Reference proteome</keyword>
<gene>
    <name evidence="3" type="ORF">M408DRAFT_328454</name>
</gene>
<feature type="transmembrane region" description="Helical" evidence="2">
    <location>
        <begin position="391"/>
        <end position="416"/>
    </location>
</feature>
<feature type="non-terminal residue" evidence="3">
    <location>
        <position position="1"/>
    </location>
</feature>
<name>A0A0C3BF09_SERVB</name>
<sequence length="491" mass="54646">MESPKSPRQQTEFAVGYESRHDIELQSPIRGSSYMADEKAFPSPPPSSSDNAQQQQKLAHRVSYVGLGRPAPPTRKYSRDWWKVTWDGAIAHKTWPRVLYVGFGIIILSIWIGTTFYFATEGARWDRGLDQPFEQRRRNAASTGSNTQEGGSSPLISLSGSLKSFDPVARSLHIEWSGLYQDTPAAEPVELANGTYPNTMLPLEIYRDVSTVLFDTRTNDTETPDAEYWFRIDNSSVTPIGAIGMRPWDSFDTDISFSQYADEANAVNQPQFSYPFDEWKGGLIFVANAQSPPPFPKNILPTRQGNYSLATVFPLAGARLEDNSLNWRFRLSFENPCFSDSDNITEIIQKAYAPGTNIDPILADDLQLATINIACHLDITIVATRPPLVQFAAVMAVIVNWTSTLFIFILTCEVIIMRRGFMLSGTDLFGITFTALFALPSVRMLLPGAPEFGILLDLVGIVPNVIIVSICTSAIAVTKLNRRQHAEDKED</sequence>
<dbReference type="OrthoDB" id="2923771at2759"/>
<dbReference type="EMBL" id="KN824286">
    <property type="protein sequence ID" value="KIM30041.1"/>
    <property type="molecule type" value="Genomic_DNA"/>
</dbReference>
<accession>A0A0C3BF09</accession>
<dbReference type="HOGENOM" id="CLU_041457_0_0_1"/>
<reference evidence="3 4" key="1">
    <citation type="submission" date="2014-04" db="EMBL/GenBank/DDBJ databases">
        <authorList>
            <consortium name="DOE Joint Genome Institute"/>
            <person name="Kuo A."/>
            <person name="Zuccaro A."/>
            <person name="Kohler A."/>
            <person name="Nagy L.G."/>
            <person name="Floudas D."/>
            <person name="Copeland A."/>
            <person name="Barry K.W."/>
            <person name="Cichocki N."/>
            <person name="Veneault-Fourrey C."/>
            <person name="LaButti K."/>
            <person name="Lindquist E.A."/>
            <person name="Lipzen A."/>
            <person name="Lundell T."/>
            <person name="Morin E."/>
            <person name="Murat C."/>
            <person name="Sun H."/>
            <person name="Tunlid A."/>
            <person name="Henrissat B."/>
            <person name="Grigoriev I.V."/>
            <person name="Hibbett D.S."/>
            <person name="Martin F."/>
            <person name="Nordberg H.P."/>
            <person name="Cantor M.N."/>
            <person name="Hua S.X."/>
        </authorList>
    </citation>
    <scope>NUCLEOTIDE SEQUENCE [LARGE SCALE GENOMIC DNA]</scope>
    <source>
        <strain evidence="3 4">MAFF 305830</strain>
    </source>
</reference>
<protein>
    <submittedName>
        <fullName evidence="3">Uncharacterized protein</fullName>
    </submittedName>
</protein>
<evidence type="ECO:0000313" key="3">
    <source>
        <dbReference type="EMBL" id="KIM30041.1"/>
    </source>
</evidence>
<dbReference type="Proteomes" id="UP000054097">
    <property type="component" value="Unassembled WGS sequence"/>
</dbReference>
<keyword evidence="2" id="KW-0472">Membrane</keyword>
<organism evidence="3 4">
    <name type="scientific">Serendipita vermifera MAFF 305830</name>
    <dbReference type="NCBI Taxonomy" id="933852"/>
    <lineage>
        <taxon>Eukaryota</taxon>
        <taxon>Fungi</taxon>
        <taxon>Dikarya</taxon>
        <taxon>Basidiomycota</taxon>
        <taxon>Agaricomycotina</taxon>
        <taxon>Agaricomycetes</taxon>
        <taxon>Sebacinales</taxon>
        <taxon>Serendipitaceae</taxon>
        <taxon>Serendipita</taxon>
    </lineage>
</organism>